<keyword evidence="2" id="KW-1185">Reference proteome</keyword>
<comment type="caution">
    <text evidence="1">The sequence shown here is derived from an EMBL/GenBank/DDBJ whole genome shotgun (WGS) entry which is preliminary data.</text>
</comment>
<evidence type="ECO:0000313" key="1">
    <source>
        <dbReference type="EMBL" id="KAJ3541643.1"/>
    </source>
</evidence>
<name>A0ACC1SKE5_9HYPO</name>
<dbReference type="Proteomes" id="UP001148629">
    <property type="component" value="Unassembled WGS sequence"/>
</dbReference>
<gene>
    <name evidence="1" type="ORF">NM208_g4517</name>
</gene>
<accession>A0ACC1SKE5</accession>
<protein>
    <submittedName>
        <fullName evidence="1">Uncharacterized protein</fullName>
    </submittedName>
</protein>
<organism evidence="1 2">
    <name type="scientific">Fusarium decemcellulare</name>
    <dbReference type="NCBI Taxonomy" id="57161"/>
    <lineage>
        <taxon>Eukaryota</taxon>
        <taxon>Fungi</taxon>
        <taxon>Dikarya</taxon>
        <taxon>Ascomycota</taxon>
        <taxon>Pezizomycotina</taxon>
        <taxon>Sordariomycetes</taxon>
        <taxon>Hypocreomycetidae</taxon>
        <taxon>Hypocreales</taxon>
        <taxon>Nectriaceae</taxon>
        <taxon>Fusarium</taxon>
        <taxon>Fusarium decemcellulare species complex</taxon>
    </lineage>
</organism>
<dbReference type="EMBL" id="JANRMS010000340">
    <property type="protein sequence ID" value="KAJ3541643.1"/>
    <property type="molecule type" value="Genomic_DNA"/>
</dbReference>
<sequence>MPANHEASYTTLLSSDEPVPSPGESQLWHLLESLADPRSLEPLPRGIATFRLFEKRYDLLLKVLKERPTLWGFVDDKVRYDYDPSKECLMNGSRTNFARLLNWEPMSLNCCQGGKRALISNFPRRKLVGPTGCMFNHDEAGARWLDGKNLKRLAGDYILRSNGDIRAVIGIDPFRSSDGSPANPRSSLKLILHDFALDELSSNVDVVVLAIPYE</sequence>
<reference evidence="1" key="1">
    <citation type="submission" date="2022-08" db="EMBL/GenBank/DDBJ databases">
        <title>Genome Sequence of Fusarium decemcellulare.</title>
        <authorList>
            <person name="Buettner E."/>
        </authorList>
    </citation>
    <scope>NUCLEOTIDE SEQUENCE</scope>
    <source>
        <strain evidence="1">Babe19</strain>
    </source>
</reference>
<proteinExistence type="predicted"/>
<evidence type="ECO:0000313" key="2">
    <source>
        <dbReference type="Proteomes" id="UP001148629"/>
    </source>
</evidence>